<reference evidence="2 3" key="1">
    <citation type="submission" date="2023-07" db="EMBL/GenBank/DDBJ databases">
        <title>Genomic Encyclopedia of Type Strains, Phase IV (KMG-IV): sequencing the most valuable type-strain genomes for metagenomic binning, comparative biology and taxonomic classification.</title>
        <authorList>
            <person name="Goeker M."/>
        </authorList>
    </citation>
    <scope>NUCLEOTIDE SEQUENCE [LARGE SCALE GENOMIC DNA]</scope>
    <source>
        <strain evidence="2 3">DSM 19619</strain>
    </source>
</reference>
<evidence type="ECO:0000256" key="1">
    <source>
        <dbReference type="SAM" id="MobiDB-lite"/>
    </source>
</evidence>
<name>A0ABU0JDX2_9HYPH</name>
<proteinExistence type="predicted"/>
<evidence type="ECO:0000313" key="3">
    <source>
        <dbReference type="Proteomes" id="UP001242480"/>
    </source>
</evidence>
<evidence type="ECO:0000313" key="2">
    <source>
        <dbReference type="EMBL" id="MDQ0472474.1"/>
    </source>
</evidence>
<comment type="caution">
    <text evidence="2">The sequence shown here is derived from an EMBL/GenBank/DDBJ whole genome shotgun (WGS) entry which is preliminary data.</text>
</comment>
<protein>
    <submittedName>
        <fullName evidence="2">Uncharacterized protein</fullName>
    </submittedName>
</protein>
<sequence length="37" mass="3832">MAAVSAGTVGRAARIRPAPNPQPGHRLDQETGKARHG</sequence>
<feature type="compositionally biased region" description="Basic and acidic residues" evidence="1">
    <location>
        <begin position="25"/>
        <end position="37"/>
    </location>
</feature>
<keyword evidence="3" id="KW-1185">Reference proteome</keyword>
<dbReference type="EMBL" id="JAUSVX010000012">
    <property type="protein sequence ID" value="MDQ0472474.1"/>
    <property type="molecule type" value="Genomic_DNA"/>
</dbReference>
<accession>A0ABU0JDX2</accession>
<feature type="region of interest" description="Disordered" evidence="1">
    <location>
        <begin position="1"/>
        <end position="37"/>
    </location>
</feature>
<organism evidence="2 3">
    <name type="scientific">Labrys wisconsinensis</name>
    <dbReference type="NCBI Taxonomy" id="425677"/>
    <lineage>
        <taxon>Bacteria</taxon>
        <taxon>Pseudomonadati</taxon>
        <taxon>Pseudomonadota</taxon>
        <taxon>Alphaproteobacteria</taxon>
        <taxon>Hyphomicrobiales</taxon>
        <taxon>Xanthobacteraceae</taxon>
        <taxon>Labrys</taxon>
    </lineage>
</organism>
<gene>
    <name evidence="2" type="ORF">QO011_005503</name>
</gene>
<dbReference type="Proteomes" id="UP001242480">
    <property type="component" value="Unassembled WGS sequence"/>
</dbReference>